<dbReference type="RefSeq" id="WP_090882967.1">
    <property type="nucleotide sequence ID" value="NZ_FOGG01000007.1"/>
</dbReference>
<dbReference type="Proteomes" id="UP000199572">
    <property type="component" value="Unassembled WGS sequence"/>
</dbReference>
<organism evidence="1 2">
    <name type="scientific">Pedobacter rhizosphaerae</name>
    <dbReference type="NCBI Taxonomy" id="390241"/>
    <lineage>
        <taxon>Bacteria</taxon>
        <taxon>Pseudomonadati</taxon>
        <taxon>Bacteroidota</taxon>
        <taxon>Sphingobacteriia</taxon>
        <taxon>Sphingobacteriales</taxon>
        <taxon>Sphingobacteriaceae</taxon>
        <taxon>Pedobacter</taxon>
    </lineage>
</organism>
<dbReference type="EMBL" id="FOGG01000007">
    <property type="protein sequence ID" value="SER30179.1"/>
    <property type="molecule type" value="Genomic_DNA"/>
</dbReference>
<keyword evidence="2" id="KW-1185">Reference proteome</keyword>
<evidence type="ECO:0000313" key="1">
    <source>
        <dbReference type="EMBL" id="SER30179.1"/>
    </source>
</evidence>
<name>A0A1H9N3A3_9SPHI</name>
<sequence>MPLFFLGWAFLYSPLAVWYAVDLEDGLDADAAGVEVFAGGGVPGVPVLGEPLRLDCFCSGVIVPIYSSNQFFCCKCKGYGQE</sequence>
<evidence type="ECO:0000313" key="2">
    <source>
        <dbReference type="Proteomes" id="UP000199572"/>
    </source>
</evidence>
<proteinExistence type="predicted"/>
<reference evidence="1 2" key="1">
    <citation type="submission" date="2016-10" db="EMBL/GenBank/DDBJ databases">
        <authorList>
            <person name="de Groot N.N."/>
        </authorList>
    </citation>
    <scope>NUCLEOTIDE SEQUENCE [LARGE SCALE GENOMIC DNA]</scope>
    <source>
        <strain evidence="1 2">DSM 18610</strain>
    </source>
</reference>
<dbReference type="AlphaFoldDB" id="A0A1H9N3A3"/>
<protein>
    <submittedName>
        <fullName evidence="1">Uncharacterized protein</fullName>
    </submittedName>
</protein>
<accession>A0A1H9N3A3</accession>
<gene>
    <name evidence="1" type="ORF">SAMN04488023_1078</name>
</gene>